<dbReference type="EC" id="2.4.1.257" evidence="10"/>
<comment type="subcellular location">
    <subcellularLocation>
        <location evidence="10">Endoplasmic reticulum membrane</location>
        <topology evidence="10">Single-pass membrane protein</topology>
    </subcellularLocation>
</comment>
<evidence type="ECO:0000256" key="11">
    <source>
        <dbReference type="SAM" id="MobiDB-lite"/>
    </source>
</evidence>
<comment type="catalytic activity">
    <reaction evidence="9 10">
        <text>an alpha-D-Man-(1-&gt;3)-beta-D-Man-(1-&gt;4)-beta-D-GlcNAc-(1-&gt;4)-alpha-D-GlcNAc-diphospho-di-trans,poly-cis-dolichol + GDP-alpha-D-mannose = an alpha-D-Man-(1-&gt;3)-[alpha-D-Man-(1-&gt;6)]-beta-D-Man-(1-&gt;4)-beta-D-GlcNAc-(1-&gt;4)-alpha-D-GlcNAc-diphospho-di-trans,poly-cis-dolichol + GDP + H(+)</text>
        <dbReference type="Rhea" id="RHEA:29519"/>
        <dbReference type="Rhea" id="RHEA-COMP:19513"/>
        <dbReference type="Rhea" id="RHEA-COMP:19515"/>
        <dbReference type="ChEBI" id="CHEBI:15378"/>
        <dbReference type="ChEBI" id="CHEBI:57527"/>
        <dbReference type="ChEBI" id="CHEBI:58189"/>
        <dbReference type="ChEBI" id="CHEBI:132510"/>
        <dbReference type="ChEBI" id="CHEBI:132511"/>
        <dbReference type="EC" id="2.4.1.257"/>
    </reaction>
    <physiologicalReaction direction="left-to-right" evidence="9 10">
        <dbReference type="Rhea" id="RHEA:29520"/>
    </physiologicalReaction>
</comment>
<evidence type="ECO:0000256" key="8">
    <source>
        <dbReference type="ARBA" id="ARBA00045103"/>
    </source>
</evidence>
<dbReference type="EC" id="2.4.1.132" evidence="10"/>
<feature type="domain" description="Glycosyl transferase family 1" evidence="12">
    <location>
        <begin position="235"/>
        <end position="410"/>
    </location>
</feature>
<keyword evidence="7 10" id="KW-0472">Membrane</keyword>
<reference evidence="14 15" key="1">
    <citation type="journal article" date="2007" name="Proc. Natl. Acad. Sci. U.S.A.">
        <title>The tiny eukaryote Ostreococcus provides genomic insights into the paradox of plankton speciation.</title>
        <authorList>
            <person name="Palenik B."/>
            <person name="Grimwood J."/>
            <person name="Aerts A."/>
            <person name="Rouze P."/>
            <person name="Salamov A."/>
            <person name="Putnam N."/>
            <person name="Dupont C."/>
            <person name="Jorgensen R."/>
            <person name="Derelle E."/>
            <person name="Rombauts S."/>
            <person name="Zhou K."/>
            <person name="Otillar R."/>
            <person name="Merchant S.S."/>
            <person name="Podell S."/>
            <person name="Gaasterland T."/>
            <person name="Napoli C."/>
            <person name="Gendler K."/>
            <person name="Manuell A."/>
            <person name="Tai V."/>
            <person name="Vallon O."/>
            <person name="Piganeau G."/>
            <person name="Jancek S."/>
            <person name="Heijde M."/>
            <person name="Jabbari K."/>
            <person name="Bowler C."/>
            <person name="Lohr M."/>
            <person name="Robbens S."/>
            <person name="Werner G."/>
            <person name="Dubchak I."/>
            <person name="Pazour G.J."/>
            <person name="Ren Q."/>
            <person name="Paulsen I."/>
            <person name="Delwiche C."/>
            <person name="Schmutz J."/>
            <person name="Rokhsar D."/>
            <person name="Van de Peer Y."/>
            <person name="Moreau H."/>
            <person name="Grigoriev I.V."/>
        </authorList>
    </citation>
    <scope>NUCLEOTIDE SEQUENCE [LARGE SCALE GENOMIC DNA]</scope>
    <source>
        <strain evidence="14 15">CCE9901</strain>
    </source>
</reference>
<sequence length="480" mass="54891">MFATKDLSKECRAKSSAHTDGTSKPLRINIIHPDLGLGGAERLILDFARACSTAGHEIKLYTAFHDENRCFEDTVNTEGKRVDWIQVYNSLVPRNFAGRFHAICANLRCLCVVFFALWRDCGKVDVWILDQVPIPIFVLKIFAQRTIFYCHFPDCLLAPHNTTLQRLYRTPIDYVEEHCTGMADCIVVNSYFTAEVFSRTFKRLYRKGISPEVVYPTASLTELEFTHDVDATFRTFPGKSLIFQERKIFLSINRFDSNKNLRLAILAFHKFIQQNRNDATYMLILAGGFDSRLQDNVQVLRELRRLKDDLELSDSVLFLPSINNHQKQVLLHHSLCVLYTPNEEHFGIVPLEAMQYHKPVVACNSGGPKETVIHGVTGFLCENTPESFACAMSKLARVSGLAERMGNAAQLNFGQKFDVVAFRRRVREVLSNTAESNCEPQIRSSVPLFWYLWIFLSSALLLAIFICVSVYHHSVHFFER</sequence>
<dbReference type="OrthoDB" id="448893at2759"/>
<feature type="region of interest" description="Disordered" evidence="11">
    <location>
        <begin position="1"/>
        <end position="21"/>
    </location>
</feature>
<gene>
    <name evidence="14" type="primary">Alg2</name>
    <name evidence="14" type="ORF">OSTLU_119517</name>
</gene>
<organism evidence="14 15">
    <name type="scientific">Ostreococcus lucimarinus (strain CCE9901)</name>
    <dbReference type="NCBI Taxonomy" id="436017"/>
    <lineage>
        <taxon>Eukaryota</taxon>
        <taxon>Viridiplantae</taxon>
        <taxon>Chlorophyta</taxon>
        <taxon>Mamiellophyceae</taxon>
        <taxon>Mamiellales</taxon>
        <taxon>Bathycoccaceae</taxon>
        <taxon>Ostreococcus</taxon>
    </lineage>
</organism>
<dbReference type="UniPathway" id="UPA00378"/>
<dbReference type="CAZy" id="GT4">
    <property type="family name" value="Glycosyltransferase Family 4"/>
</dbReference>
<dbReference type="Pfam" id="PF00534">
    <property type="entry name" value="Glycos_transf_1"/>
    <property type="match status" value="1"/>
</dbReference>
<dbReference type="Gene3D" id="3.40.50.2000">
    <property type="entry name" value="Glycogen Phosphorylase B"/>
    <property type="match status" value="2"/>
</dbReference>
<dbReference type="OMA" id="AMYMKCP"/>
<dbReference type="Pfam" id="PF13439">
    <property type="entry name" value="Glyco_transf_4"/>
    <property type="match status" value="1"/>
</dbReference>
<protein>
    <recommendedName>
        <fullName evidence="10">Alpha-1,3/1,6-mannosyltransferase ALG2</fullName>
        <ecNumber evidence="10">2.4.1.132</ecNumber>
        <ecNumber evidence="10">2.4.1.257</ecNumber>
    </recommendedName>
    <alternativeName>
        <fullName evidence="10">GDP-Man:Man(1)GlcNAc(2)-PP-Dol alpha-1,3-mannosyltransferase</fullName>
    </alternativeName>
</protein>
<dbReference type="GO" id="GO:0102704">
    <property type="term" value="F:GDP-Man:Man(2)GlcNAc(2)-PP-Dol alpha-1,6-mannosyltransferase activity"/>
    <property type="evidence" value="ECO:0007669"/>
    <property type="project" value="UniProtKB-UniRule"/>
</dbReference>
<name>A4RSZ9_OSTLU</name>
<evidence type="ECO:0000256" key="1">
    <source>
        <dbReference type="ARBA" id="ARBA00004922"/>
    </source>
</evidence>
<keyword evidence="2 10" id="KW-0328">Glycosyltransferase</keyword>
<comment type="function">
    <text evidence="10">Mannosylates Man(2)GlcNAc(2)-dolichol diphosphate and Man(1)GlcNAc(2)-dolichol diphosphate to form Man(3)GlcNAc(2)-dolichol diphosphate.</text>
</comment>
<dbReference type="GO" id="GO:0005789">
    <property type="term" value="C:endoplasmic reticulum membrane"/>
    <property type="evidence" value="ECO:0007669"/>
    <property type="project" value="UniProtKB-SubCell"/>
</dbReference>
<dbReference type="STRING" id="436017.A4RSZ9"/>
<evidence type="ECO:0000256" key="3">
    <source>
        <dbReference type="ARBA" id="ARBA00022679"/>
    </source>
</evidence>
<evidence type="ECO:0000256" key="6">
    <source>
        <dbReference type="ARBA" id="ARBA00022989"/>
    </source>
</evidence>
<evidence type="ECO:0000256" key="10">
    <source>
        <dbReference type="RuleBase" id="RU367136"/>
    </source>
</evidence>
<accession>A4RSZ9</accession>
<dbReference type="KEGG" id="olu:OSTLU_119517"/>
<dbReference type="AlphaFoldDB" id="A4RSZ9"/>
<evidence type="ECO:0000256" key="5">
    <source>
        <dbReference type="ARBA" id="ARBA00022824"/>
    </source>
</evidence>
<comment type="similarity">
    <text evidence="10">Belongs to the glycosyltransferase group 1 family.</text>
</comment>
<evidence type="ECO:0000313" key="15">
    <source>
        <dbReference type="Proteomes" id="UP000001568"/>
    </source>
</evidence>
<dbReference type="Proteomes" id="UP000001568">
    <property type="component" value="Chromosome 2"/>
</dbReference>
<evidence type="ECO:0000313" key="14">
    <source>
        <dbReference type="EMBL" id="ABO94695.1"/>
    </source>
</evidence>
<dbReference type="PANTHER" id="PTHR45918:SF1">
    <property type="entry name" value="ALPHA-1,3_1,6-MANNOSYLTRANSFERASE ALG2"/>
    <property type="match status" value="1"/>
</dbReference>
<dbReference type="CDD" id="cd03805">
    <property type="entry name" value="GT4_ALG2-like"/>
    <property type="match status" value="1"/>
</dbReference>
<dbReference type="HOGENOM" id="CLU_030619_1_0_1"/>
<evidence type="ECO:0000256" key="9">
    <source>
        <dbReference type="ARBA" id="ARBA00045104"/>
    </source>
</evidence>
<proteinExistence type="inferred from homology"/>
<dbReference type="EMBL" id="CP000582">
    <property type="protein sequence ID" value="ABO94695.1"/>
    <property type="molecule type" value="Genomic_DNA"/>
</dbReference>
<evidence type="ECO:0000256" key="2">
    <source>
        <dbReference type="ARBA" id="ARBA00022676"/>
    </source>
</evidence>
<evidence type="ECO:0000256" key="4">
    <source>
        <dbReference type="ARBA" id="ARBA00022692"/>
    </source>
</evidence>
<dbReference type="eggNOG" id="KOG0853">
    <property type="taxonomic scope" value="Eukaryota"/>
</dbReference>
<dbReference type="InterPro" id="IPR001296">
    <property type="entry name" value="Glyco_trans_1"/>
</dbReference>
<feature type="domain" description="Glycosyltransferase subfamily 4-like N-terminal" evidence="13">
    <location>
        <begin position="38"/>
        <end position="201"/>
    </location>
</feature>
<dbReference type="PANTHER" id="PTHR45918">
    <property type="entry name" value="ALPHA-1,3/1,6-MANNOSYLTRANSFERASE ALG2"/>
    <property type="match status" value="1"/>
</dbReference>
<dbReference type="Gramene" id="ABO94695">
    <property type="protein sequence ID" value="ABO94695"/>
    <property type="gene ID" value="OSTLU_119517"/>
</dbReference>
<comment type="catalytic activity">
    <reaction evidence="8 10">
        <text>a beta-D-Man-(1-&gt;4)-beta-D-GlcNAc-(1-&gt;4)-alpha-D-GlcNAc-diphospho-di-trans,poly-cis-dolichol + GDP-alpha-D-mannose = an alpha-D-Man-(1-&gt;3)-beta-D-Man-(1-&gt;4)-beta-D-GlcNAc-(1-&gt;4)-alpha-D-GlcNAc-diphospho-di-trans,poly-cis-dolichol + GDP + H(+)</text>
        <dbReference type="Rhea" id="RHEA:29515"/>
        <dbReference type="Rhea" id="RHEA-COMP:19511"/>
        <dbReference type="Rhea" id="RHEA-COMP:19513"/>
        <dbReference type="ChEBI" id="CHEBI:15378"/>
        <dbReference type="ChEBI" id="CHEBI:57527"/>
        <dbReference type="ChEBI" id="CHEBI:58189"/>
        <dbReference type="ChEBI" id="CHEBI:58472"/>
        <dbReference type="ChEBI" id="CHEBI:132510"/>
        <dbReference type="EC" id="2.4.1.132"/>
    </reaction>
    <physiologicalReaction direction="left-to-right" evidence="8 10">
        <dbReference type="Rhea" id="RHEA:29516"/>
    </physiologicalReaction>
</comment>
<feature type="compositionally biased region" description="Basic and acidic residues" evidence="11">
    <location>
        <begin position="1"/>
        <end position="13"/>
    </location>
</feature>
<keyword evidence="4 10" id="KW-0812">Transmembrane</keyword>
<evidence type="ECO:0000259" key="12">
    <source>
        <dbReference type="Pfam" id="PF00534"/>
    </source>
</evidence>
<dbReference type="InterPro" id="IPR027054">
    <property type="entry name" value="ALG2"/>
</dbReference>
<dbReference type="RefSeq" id="XP_001416402.1">
    <property type="nucleotide sequence ID" value="XM_001416365.1"/>
</dbReference>
<dbReference type="GO" id="GO:0004378">
    <property type="term" value="F:GDP-Man:Man(1)GlcNAc(2)-PP-Dol alpha-1,3-mannosyltransferase activity"/>
    <property type="evidence" value="ECO:0007669"/>
    <property type="project" value="UniProtKB-UniRule"/>
</dbReference>
<dbReference type="InterPro" id="IPR028098">
    <property type="entry name" value="Glyco_trans_4-like_N"/>
</dbReference>
<feature type="transmembrane region" description="Helical" evidence="10">
    <location>
        <begin position="448"/>
        <end position="471"/>
    </location>
</feature>
<keyword evidence="5" id="KW-0256">Endoplasmic reticulum</keyword>
<dbReference type="GeneID" id="5000192"/>
<comment type="pathway">
    <text evidence="1 10">Protein modification; protein glycosylation.</text>
</comment>
<keyword evidence="6 10" id="KW-1133">Transmembrane helix</keyword>
<keyword evidence="15" id="KW-1185">Reference proteome</keyword>
<evidence type="ECO:0000259" key="13">
    <source>
        <dbReference type="Pfam" id="PF13439"/>
    </source>
</evidence>
<keyword evidence="3 10" id="KW-0808">Transferase</keyword>
<evidence type="ECO:0000256" key="7">
    <source>
        <dbReference type="ARBA" id="ARBA00023136"/>
    </source>
</evidence>
<dbReference type="SUPFAM" id="SSF53756">
    <property type="entry name" value="UDP-Glycosyltransferase/glycogen phosphorylase"/>
    <property type="match status" value="1"/>
</dbReference>